<organism evidence="2 3">
    <name type="scientific">Halopolyspora algeriensis</name>
    <dbReference type="NCBI Taxonomy" id="1500506"/>
    <lineage>
        <taxon>Bacteria</taxon>
        <taxon>Bacillati</taxon>
        <taxon>Actinomycetota</taxon>
        <taxon>Actinomycetes</taxon>
        <taxon>Actinomycetes incertae sedis</taxon>
        <taxon>Halopolyspora</taxon>
    </lineage>
</organism>
<keyword evidence="3" id="KW-1185">Reference proteome</keyword>
<feature type="transmembrane region" description="Helical" evidence="1">
    <location>
        <begin position="71"/>
        <end position="87"/>
    </location>
</feature>
<keyword evidence="1" id="KW-0472">Membrane</keyword>
<sequence length="97" mass="10638">MLSRRERETLAAIELGLAEEAPQLAAQFQRFGRGDPQLGHERGRRLLFVMMLFFAGLTLVCLLAGLVLGGVASGVLAASIGLGMLYFKKRAGHRRPW</sequence>
<dbReference type="Pfam" id="PF11239">
    <property type="entry name" value="DUF3040"/>
    <property type="match status" value="1"/>
</dbReference>
<dbReference type="InterPro" id="IPR021401">
    <property type="entry name" value="DUF3040"/>
</dbReference>
<reference evidence="2 3" key="1">
    <citation type="submission" date="2018-07" db="EMBL/GenBank/DDBJ databases">
        <title>Genomic Encyclopedia of Type Strains, Phase III (KMG-III): the genomes of soil and plant-associated and newly described type strains.</title>
        <authorList>
            <person name="Whitman W."/>
        </authorList>
    </citation>
    <scope>NUCLEOTIDE SEQUENCE [LARGE SCALE GENOMIC DNA]</scope>
    <source>
        <strain evidence="2 3">CECT 8575</strain>
    </source>
</reference>
<name>A0A368VS80_9ACTN</name>
<proteinExistence type="predicted"/>
<dbReference type="RefSeq" id="WP_141921306.1">
    <property type="nucleotide sequence ID" value="NZ_QPJC01000004.1"/>
</dbReference>
<dbReference type="EMBL" id="QPJC01000004">
    <property type="protein sequence ID" value="RCW44601.1"/>
    <property type="molecule type" value="Genomic_DNA"/>
</dbReference>
<dbReference type="AlphaFoldDB" id="A0A368VS80"/>
<feature type="transmembrane region" description="Helical" evidence="1">
    <location>
        <begin position="46"/>
        <end position="65"/>
    </location>
</feature>
<evidence type="ECO:0000313" key="3">
    <source>
        <dbReference type="Proteomes" id="UP000253495"/>
    </source>
</evidence>
<evidence type="ECO:0000256" key="1">
    <source>
        <dbReference type="SAM" id="Phobius"/>
    </source>
</evidence>
<comment type="caution">
    <text evidence="2">The sequence shown here is derived from an EMBL/GenBank/DDBJ whole genome shotgun (WGS) entry which is preliminary data.</text>
</comment>
<keyword evidence="1" id="KW-0812">Transmembrane</keyword>
<accession>A0A368VS80</accession>
<protein>
    <submittedName>
        <fullName evidence="2">DUF3040 family protein</fullName>
    </submittedName>
</protein>
<evidence type="ECO:0000313" key="2">
    <source>
        <dbReference type="EMBL" id="RCW44601.1"/>
    </source>
</evidence>
<keyword evidence="1" id="KW-1133">Transmembrane helix</keyword>
<gene>
    <name evidence="2" type="ORF">DFQ14_104190</name>
</gene>
<dbReference type="Proteomes" id="UP000253495">
    <property type="component" value="Unassembled WGS sequence"/>
</dbReference>